<dbReference type="InterPro" id="IPR036227">
    <property type="entry name" value="Ribosomal_uL15/eL18_sf"/>
</dbReference>
<gene>
    <name evidence="6" type="primary">SMKI14G0500</name>
    <name evidence="6" type="ORF">SMKI_14G0500</name>
</gene>
<dbReference type="InterPro" id="IPR030878">
    <property type="entry name" value="Ribosomal_uL15"/>
</dbReference>
<dbReference type="Pfam" id="PF00828">
    <property type="entry name" value="Ribosomal_L27A"/>
    <property type="match status" value="1"/>
</dbReference>
<evidence type="ECO:0000259" key="5">
    <source>
        <dbReference type="Pfam" id="PF00828"/>
    </source>
</evidence>
<evidence type="ECO:0000313" key="7">
    <source>
        <dbReference type="Proteomes" id="UP001161438"/>
    </source>
</evidence>
<evidence type="ECO:0000256" key="2">
    <source>
        <dbReference type="ARBA" id="ARBA00022980"/>
    </source>
</evidence>
<evidence type="ECO:0000256" key="4">
    <source>
        <dbReference type="SAM" id="MobiDB-lite"/>
    </source>
</evidence>
<keyword evidence="3" id="KW-0687">Ribonucleoprotein</keyword>
<keyword evidence="2" id="KW-0689">Ribosomal protein</keyword>
<feature type="compositionally biased region" description="Gly residues" evidence="4">
    <location>
        <begin position="53"/>
        <end position="65"/>
    </location>
</feature>
<dbReference type="GeneID" id="80920731"/>
<proteinExistence type="inferred from homology"/>
<dbReference type="PANTHER" id="PTHR12934:SF11">
    <property type="entry name" value="LARGE RIBOSOMAL SUBUNIT PROTEIN UL15M"/>
    <property type="match status" value="1"/>
</dbReference>
<dbReference type="NCBIfam" id="TIGR01071">
    <property type="entry name" value="rplO_bact"/>
    <property type="match status" value="1"/>
</dbReference>
<dbReference type="Gene3D" id="3.100.10.10">
    <property type="match status" value="1"/>
</dbReference>
<sequence>MILANAASKDILFRGLFKSPVLAFQTCRYVSILGQLKPSDGSTKSFKRLGRGPSSGLGKTSGRGQKGQKARGKVKSWFEGGQTPIYKLFPKIGFTNVNAKPLKELNLERIQWFYDKNRLDLQPGEVLDMNKMKKLGLVTGPIKYGVKILASGKFHYNLPIALEASRASAKAIEAIEKAGGKFTARYYTPLGLRVHLNPQWFLRKRGRLPLQARPTRRKDIDFYSKEEKRGYLVMEKDKLLQDIKNAQKNGSRNFLKQNTRKSALEIELEGLSPEHDFVPVMSSSKVMNVKVLIH</sequence>
<evidence type="ECO:0000256" key="1">
    <source>
        <dbReference type="ARBA" id="ARBA00007320"/>
    </source>
</evidence>
<dbReference type="InterPro" id="IPR021131">
    <property type="entry name" value="Ribosomal_uL15/eL18"/>
</dbReference>
<dbReference type="GO" id="GO:0006412">
    <property type="term" value="P:translation"/>
    <property type="evidence" value="ECO:0007669"/>
    <property type="project" value="InterPro"/>
</dbReference>
<organism evidence="6 7">
    <name type="scientific">Saccharomyces mikatae IFO 1815</name>
    <dbReference type="NCBI Taxonomy" id="226126"/>
    <lineage>
        <taxon>Eukaryota</taxon>
        <taxon>Fungi</taxon>
        <taxon>Dikarya</taxon>
        <taxon>Ascomycota</taxon>
        <taxon>Saccharomycotina</taxon>
        <taxon>Saccharomycetes</taxon>
        <taxon>Saccharomycetales</taxon>
        <taxon>Saccharomycetaceae</taxon>
        <taxon>Saccharomyces</taxon>
    </lineage>
</organism>
<dbReference type="FunFam" id="3.100.10.10:FF:000017">
    <property type="entry name" value="Mrpl10p"/>
    <property type="match status" value="1"/>
</dbReference>
<feature type="domain" description="Large ribosomal subunit protein uL15/eL18" evidence="5">
    <location>
        <begin position="104"/>
        <end position="183"/>
    </location>
</feature>
<dbReference type="PANTHER" id="PTHR12934">
    <property type="entry name" value="50S RIBOSOMAL PROTEIN L15"/>
    <property type="match status" value="1"/>
</dbReference>
<feature type="region of interest" description="Disordered" evidence="4">
    <location>
        <begin position="41"/>
        <end position="72"/>
    </location>
</feature>
<dbReference type="AlphaFoldDB" id="A0AA35IS02"/>
<protein>
    <recommendedName>
        <fullName evidence="5">Large ribosomal subunit protein uL15/eL18 domain-containing protein</fullName>
    </recommendedName>
</protein>
<dbReference type="GO" id="GO:0003735">
    <property type="term" value="F:structural constituent of ribosome"/>
    <property type="evidence" value="ECO:0007669"/>
    <property type="project" value="InterPro"/>
</dbReference>
<dbReference type="RefSeq" id="XP_056078963.1">
    <property type="nucleotide sequence ID" value="XM_056225112.1"/>
</dbReference>
<name>A0AA35IS02_SACMI</name>
<dbReference type="GO" id="GO:0005762">
    <property type="term" value="C:mitochondrial large ribosomal subunit"/>
    <property type="evidence" value="ECO:0007669"/>
    <property type="project" value="TreeGrafter"/>
</dbReference>
<keyword evidence="7" id="KW-1185">Reference proteome</keyword>
<evidence type="ECO:0000313" key="6">
    <source>
        <dbReference type="EMBL" id="CAI4035843.1"/>
    </source>
</evidence>
<dbReference type="InterPro" id="IPR005749">
    <property type="entry name" value="Ribosomal_uL15_bac-type"/>
</dbReference>
<comment type="similarity">
    <text evidence="1">Belongs to the universal ribosomal protein uL15 family.</text>
</comment>
<reference evidence="6" key="1">
    <citation type="submission" date="2022-10" db="EMBL/GenBank/DDBJ databases">
        <authorList>
            <person name="Byrne P K."/>
        </authorList>
    </citation>
    <scope>NUCLEOTIDE SEQUENCE</scope>
    <source>
        <strain evidence="6">IFO1815</strain>
    </source>
</reference>
<dbReference type="SUPFAM" id="SSF52080">
    <property type="entry name" value="Ribosomal proteins L15p and L18e"/>
    <property type="match status" value="1"/>
</dbReference>
<evidence type="ECO:0000256" key="3">
    <source>
        <dbReference type="ARBA" id="ARBA00023274"/>
    </source>
</evidence>
<accession>A0AA35IS02</accession>
<dbReference type="EMBL" id="OX365770">
    <property type="protein sequence ID" value="CAI4035843.1"/>
    <property type="molecule type" value="Genomic_DNA"/>
</dbReference>
<dbReference type="Proteomes" id="UP001161438">
    <property type="component" value="Chromosome 14"/>
</dbReference>
<dbReference type="HAMAP" id="MF_01341">
    <property type="entry name" value="Ribosomal_uL15"/>
    <property type="match status" value="1"/>
</dbReference>